<feature type="signal peptide" evidence="1">
    <location>
        <begin position="1"/>
        <end position="22"/>
    </location>
</feature>
<dbReference type="InterPro" id="IPR005180">
    <property type="entry name" value="DUF302"/>
</dbReference>
<reference evidence="4" key="1">
    <citation type="submission" date="2009-01" db="EMBL/GenBank/DDBJ databases">
        <title>Complete sequence of plasmid 2 of Methylobacterium nodulans ORS 2060.</title>
        <authorList>
            <consortium name="US DOE Joint Genome Institute"/>
            <person name="Lucas S."/>
            <person name="Copeland A."/>
            <person name="Lapidus A."/>
            <person name="Glavina del Rio T."/>
            <person name="Dalin E."/>
            <person name="Tice H."/>
            <person name="Bruce D."/>
            <person name="Goodwin L."/>
            <person name="Pitluck S."/>
            <person name="Sims D."/>
            <person name="Brettin T."/>
            <person name="Detter J.C."/>
            <person name="Han C."/>
            <person name="Larimer F."/>
            <person name="Land M."/>
            <person name="Hauser L."/>
            <person name="Kyrpides N."/>
            <person name="Ivanova N."/>
            <person name="Marx C.J."/>
            <person name="Richardson P."/>
        </authorList>
    </citation>
    <scope>NUCLEOTIDE SEQUENCE [LARGE SCALE GENOMIC DNA]</scope>
    <source>
        <strain evidence="4">LMG 21967 / CNCM I-2342 / ORS 2060</strain>
        <plasmid evidence="4">Plasmid pMNOD02</plasmid>
    </source>
</reference>
<organism evidence="3 4">
    <name type="scientific">Methylobacterium nodulans (strain LMG 21967 / CNCM I-2342 / ORS 2060)</name>
    <dbReference type="NCBI Taxonomy" id="460265"/>
    <lineage>
        <taxon>Bacteria</taxon>
        <taxon>Pseudomonadati</taxon>
        <taxon>Pseudomonadota</taxon>
        <taxon>Alphaproteobacteria</taxon>
        <taxon>Hyphomicrobiales</taxon>
        <taxon>Methylobacteriaceae</taxon>
        <taxon>Methylobacterium</taxon>
    </lineage>
</organism>
<proteinExistence type="predicted"/>
<dbReference type="Gene3D" id="3.30.310.70">
    <property type="entry name" value="TT1751-like domain"/>
    <property type="match status" value="1"/>
</dbReference>
<accession>B8IX33</accession>
<evidence type="ECO:0000259" key="2">
    <source>
        <dbReference type="Pfam" id="PF03625"/>
    </source>
</evidence>
<dbReference type="Proteomes" id="UP000008207">
    <property type="component" value="Plasmid pMNOD02"/>
</dbReference>
<dbReference type="InterPro" id="IPR035923">
    <property type="entry name" value="TT1751-like_sf"/>
</dbReference>
<dbReference type="KEGG" id="mno:Mnod_8087"/>
<dbReference type="CDD" id="cd14797">
    <property type="entry name" value="DUF302"/>
    <property type="match status" value="1"/>
</dbReference>
<keyword evidence="4" id="KW-1185">Reference proteome</keyword>
<evidence type="ECO:0000313" key="4">
    <source>
        <dbReference type="Proteomes" id="UP000008207"/>
    </source>
</evidence>
<dbReference type="Pfam" id="PF03625">
    <property type="entry name" value="DUF302"/>
    <property type="match status" value="1"/>
</dbReference>
<dbReference type="HOGENOM" id="CLU_116237_1_0_5"/>
<evidence type="ECO:0000256" key="1">
    <source>
        <dbReference type="SAM" id="SignalP"/>
    </source>
</evidence>
<dbReference type="PANTHER" id="PTHR38342">
    <property type="entry name" value="SLR5037 PROTEIN"/>
    <property type="match status" value="1"/>
</dbReference>
<protein>
    <recommendedName>
        <fullName evidence="2">DUF302 domain-containing protein</fullName>
    </recommendedName>
</protein>
<dbReference type="AlphaFoldDB" id="B8IX33"/>
<keyword evidence="1" id="KW-0732">Signal</keyword>
<keyword evidence="3" id="KW-0614">Plasmid</keyword>
<geneLocation type="plasmid" evidence="3 4">
    <name>pMNOD02</name>
</geneLocation>
<dbReference type="EMBL" id="CP001351">
    <property type="protein sequence ID" value="ACL63074.1"/>
    <property type="molecule type" value="Genomic_DNA"/>
</dbReference>
<name>B8IX33_METNO</name>
<sequence>MLKRSIPILGGMLTIGTLLPLAGNGAPQTSATSENGVVQVGSAYPMAETLDRLQKDIAAKGIKLFSVVDQSGLAAEAGIALRPSTLLVFGNPALGAQFMTSNPVAGLDWPVRLLVFQDEKGGVWAAYTDFRYIAQRHGIRDRDAAFAKASEVIASITSSVAKR</sequence>
<feature type="domain" description="DUF302" evidence="2">
    <location>
        <begin position="70"/>
        <end position="129"/>
    </location>
</feature>
<dbReference type="SUPFAM" id="SSF103247">
    <property type="entry name" value="TT1751-like"/>
    <property type="match status" value="1"/>
</dbReference>
<evidence type="ECO:0000313" key="3">
    <source>
        <dbReference type="EMBL" id="ACL63074.1"/>
    </source>
</evidence>
<dbReference type="PANTHER" id="PTHR38342:SF2">
    <property type="entry name" value="INNER MEMBRANE OR EXPORTED"/>
    <property type="match status" value="1"/>
</dbReference>
<dbReference type="RefSeq" id="WP_012631276.1">
    <property type="nucleotide sequence ID" value="NC_011887.1"/>
</dbReference>
<dbReference type="OrthoDB" id="9799367at2"/>
<feature type="chain" id="PRO_5002872243" description="DUF302 domain-containing protein" evidence="1">
    <location>
        <begin position="23"/>
        <end position="163"/>
    </location>
</feature>
<gene>
    <name evidence="3" type="ordered locus">Mnod_8087</name>
</gene>